<evidence type="ECO:0000256" key="4">
    <source>
        <dbReference type="ARBA" id="ARBA00022519"/>
    </source>
</evidence>
<keyword evidence="4" id="KW-0997">Cell inner membrane</keyword>
<feature type="domain" description="Tripartite ATP-independent periplasmic transporters DctQ component" evidence="10">
    <location>
        <begin position="26"/>
        <end position="152"/>
    </location>
</feature>
<evidence type="ECO:0000256" key="8">
    <source>
        <dbReference type="ARBA" id="ARBA00038436"/>
    </source>
</evidence>
<gene>
    <name evidence="11" type="ORF">DS031_19335</name>
</gene>
<dbReference type="InterPro" id="IPR007387">
    <property type="entry name" value="TRAP_DctQ"/>
</dbReference>
<dbReference type="RefSeq" id="WP_113807753.1">
    <property type="nucleotide sequence ID" value="NZ_QOCW01000027.1"/>
</dbReference>
<sequence length="163" mass="18066">MSMIMKAIDKFNKVLGVVLALLLMVMSAVIFYQVFSRFVLKDSLRWSEELARYIMVWSVFIGSALAIRKLELISVDAIKELMSDKAKALLNVIVYLICIVFLAVLVNYGFEMVGNVTKQTSPAMNISMAWAYAAIPVGSIFMIINCAAVIIDNAMKLKGGAKQ</sequence>
<dbReference type="Pfam" id="PF04290">
    <property type="entry name" value="DctQ"/>
    <property type="match status" value="1"/>
</dbReference>
<keyword evidence="3" id="KW-1003">Cell membrane</keyword>
<feature type="transmembrane region" description="Helical" evidence="9">
    <location>
        <begin position="12"/>
        <end position="35"/>
    </location>
</feature>
<organism evidence="11 12">
    <name type="scientific">Bacillus taeanensis</name>
    <dbReference type="NCBI Taxonomy" id="273032"/>
    <lineage>
        <taxon>Bacteria</taxon>
        <taxon>Bacillati</taxon>
        <taxon>Bacillota</taxon>
        <taxon>Bacilli</taxon>
        <taxon>Bacillales</taxon>
        <taxon>Bacillaceae</taxon>
        <taxon>Bacillus</taxon>
    </lineage>
</organism>
<dbReference type="InterPro" id="IPR055348">
    <property type="entry name" value="DctQ"/>
</dbReference>
<name>A0A366XNN0_9BACI</name>
<comment type="caution">
    <text evidence="11">The sequence shown here is derived from an EMBL/GenBank/DDBJ whole genome shotgun (WGS) entry which is preliminary data.</text>
</comment>
<evidence type="ECO:0000313" key="11">
    <source>
        <dbReference type="EMBL" id="RBW67960.1"/>
    </source>
</evidence>
<feature type="transmembrane region" description="Helical" evidence="9">
    <location>
        <begin position="88"/>
        <end position="110"/>
    </location>
</feature>
<dbReference type="GO" id="GO:0005886">
    <property type="term" value="C:plasma membrane"/>
    <property type="evidence" value="ECO:0007669"/>
    <property type="project" value="UniProtKB-SubCell"/>
</dbReference>
<accession>A0A366XNN0</accession>
<dbReference type="GO" id="GO:0015740">
    <property type="term" value="P:C4-dicarboxylate transport"/>
    <property type="evidence" value="ECO:0007669"/>
    <property type="project" value="TreeGrafter"/>
</dbReference>
<evidence type="ECO:0000256" key="6">
    <source>
        <dbReference type="ARBA" id="ARBA00022989"/>
    </source>
</evidence>
<keyword evidence="5 9" id="KW-0812">Transmembrane</keyword>
<evidence type="ECO:0000256" key="5">
    <source>
        <dbReference type="ARBA" id="ARBA00022692"/>
    </source>
</evidence>
<dbReference type="AlphaFoldDB" id="A0A366XNN0"/>
<evidence type="ECO:0000256" key="9">
    <source>
        <dbReference type="SAM" id="Phobius"/>
    </source>
</evidence>
<feature type="transmembrane region" description="Helical" evidence="9">
    <location>
        <begin position="130"/>
        <end position="151"/>
    </location>
</feature>
<evidence type="ECO:0000256" key="2">
    <source>
        <dbReference type="ARBA" id="ARBA00022448"/>
    </source>
</evidence>
<keyword evidence="2" id="KW-0813">Transport</keyword>
<evidence type="ECO:0000259" key="10">
    <source>
        <dbReference type="Pfam" id="PF04290"/>
    </source>
</evidence>
<evidence type="ECO:0000256" key="1">
    <source>
        <dbReference type="ARBA" id="ARBA00004429"/>
    </source>
</evidence>
<proteinExistence type="inferred from homology"/>
<keyword evidence="7 9" id="KW-0472">Membrane</keyword>
<evidence type="ECO:0000256" key="7">
    <source>
        <dbReference type="ARBA" id="ARBA00023136"/>
    </source>
</evidence>
<keyword evidence="12" id="KW-1185">Reference proteome</keyword>
<evidence type="ECO:0000313" key="12">
    <source>
        <dbReference type="Proteomes" id="UP000253314"/>
    </source>
</evidence>
<dbReference type="OrthoDB" id="2086825at2"/>
<dbReference type="PANTHER" id="PTHR35011">
    <property type="entry name" value="2,3-DIKETO-L-GULONATE TRAP TRANSPORTER SMALL PERMEASE PROTEIN YIAM"/>
    <property type="match status" value="1"/>
</dbReference>
<evidence type="ECO:0000256" key="3">
    <source>
        <dbReference type="ARBA" id="ARBA00022475"/>
    </source>
</evidence>
<reference evidence="11 12" key="1">
    <citation type="submission" date="2018-07" db="EMBL/GenBank/DDBJ databases">
        <title>Lottiidibacillus patelloidae gen. nov., sp. nov., isolated from the intestinal tract of a marine limpet and the reclassification of B. taeanensis BH030017T, B. algicola KMM 3737T and B. hwajinpoensis SW-72T as genus Lottiidibacillus.</title>
        <authorList>
            <person name="Liu R."/>
            <person name="Huang Z."/>
        </authorList>
    </citation>
    <scope>NUCLEOTIDE SEQUENCE [LARGE SCALE GENOMIC DNA]</scope>
    <source>
        <strain evidence="11 12">BH030017</strain>
    </source>
</reference>
<dbReference type="EMBL" id="QOCW01000027">
    <property type="protein sequence ID" value="RBW67960.1"/>
    <property type="molecule type" value="Genomic_DNA"/>
</dbReference>
<dbReference type="PANTHER" id="PTHR35011:SF2">
    <property type="entry name" value="2,3-DIKETO-L-GULONATE TRAP TRANSPORTER SMALL PERMEASE PROTEIN YIAM"/>
    <property type="match status" value="1"/>
</dbReference>
<dbReference type="GO" id="GO:0022857">
    <property type="term" value="F:transmembrane transporter activity"/>
    <property type="evidence" value="ECO:0007669"/>
    <property type="project" value="TreeGrafter"/>
</dbReference>
<comment type="subcellular location">
    <subcellularLocation>
        <location evidence="1">Cell inner membrane</location>
        <topology evidence="1">Multi-pass membrane protein</topology>
    </subcellularLocation>
</comment>
<keyword evidence="6 9" id="KW-1133">Transmembrane helix</keyword>
<comment type="similarity">
    <text evidence="8">Belongs to the TRAP transporter small permease family.</text>
</comment>
<feature type="transmembrane region" description="Helical" evidence="9">
    <location>
        <begin position="50"/>
        <end position="67"/>
    </location>
</feature>
<dbReference type="Proteomes" id="UP000253314">
    <property type="component" value="Unassembled WGS sequence"/>
</dbReference>
<protein>
    <submittedName>
        <fullName evidence="11">TRAP transporter small permease</fullName>
    </submittedName>
</protein>